<keyword evidence="4 6" id="KW-1133">Transmembrane helix</keyword>
<reference evidence="8 9" key="1">
    <citation type="submission" date="2018-11" db="EMBL/GenBank/DDBJ databases">
        <title>Trebonia kvetii gen.nov., sp.nov., a novel acidophilic actinobacterium, and proposal of the new actinobacterial family Treboniaceae fam. nov.</title>
        <authorList>
            <person name="Rapoport D."/>
            <person name="Sagova-Mareckova M."/>
            <person name="Sedlacek I."/>
            <person name="Provaznik J."/>
            <person name="Kralova S."/>
            <person name="Pavlinic D."/>
            <person name="Benes V."/>
            <person name="Kopecky J."/>
        </authorList>
    </citation>
    <scope>NUCLEOTIDE SEQUENCE [LARGE SCALE GENOMIC DNA]</scope>
    <source>
        <strain evidence="8 9">15Tr583</strain>
    </source>
</reference>
<keyword evidence="2" id="KW-1003">Cell membrane</keyword>
<evidence type="ECO:0000256" key="2">
    <source>
        <dbReference type="ARBA" id="ARBA00022475"/>
    </source>
</evidence>
<feature type="transmembrane region" description="Helical" evidence="6">
    <location>
        <begin position="187"/>
        <end position="208"/>
    </location>
</feature>
<dbReference type="GO" id="GO:0005886">
    <property type="term" value="C:plasma membrane"/>
    <property type="evidence" value="ECO:0007669"/>
    <property type="project" value="UniProtKB-SubCell"/>
</dbReference>
<feature type="transmembrane region" description="Helical" evidence="6">
    <location>
        <begin position="327"/>
        <end position="344"/>
    </location>
</feature>
<accession>A0A6P2C904</accession>
<feature type="transmembrane region" description="Helical" evidence="6">
    <location>
        <begin position="604"/>
        <end position="626"/>
    </location>
</feature>
<feature type="transmembrane region" description="Helical" evidence="6">
    <location>
        <begin position="356"/>
        <end position="374"/>
    </location>
</feature>
<feature type="domain" description="ABC3 transporter permease C-terminal" evidence="7">
    <location>
        <begin position="195"/>
        <end position="309"/>
    </location>
</feature>
<dbReference type="AlphaFoldDB" id="A0A6P2C904"/>
<evidence type="ECO:0000259" key="7">
    <source>
        <dbReference type="Pfam" id="PF02687"/>
    </source>
</evidence>
<evidence type="ECO:0000313" key="9">
    <source>
        <dbReference type="Proteomes" id="UP000460272"/>
    </source>
</evidence>
<sequence>MLRLGFQLTLHSGREALVRLLITAAAVAVGVALLLGVLAEYHAFQSSANKRCWSCTQGSYVPSTLPAHGELWNNSVDFYQGQTISRLDVAALGPDAPVPPGITHLPPAGEYYASPALAALIGSVPAGQLGARFPGTMTGTIGQAGLHGAGDLAIYIGHTPAQVNSIPGTTWVTSVNSAPEQAVFTPFFRYAFAIGVLAVLFPMLVLISTATRLAAGRREERFAALRLVGGTPGDIRTIAAIESVIGAFLGAVLGTGIFLLVRPALAGTALIGTQYFESDLTPTAASYGAMLVGVPVAAAIAALLSLRRVQISPLGVTRRATPKPPGWWRLLALVIGVGVFVYGLSKTSRESIGAPAYPGLLLTMIGIVIAGPWLTAQSARLFGRAARGSSALLATRRLADNPKGAFRAVTGLVLAVFLGTMVGVFVPAMNALQSPPSAGALSDILTGQVGLPAAAGQRLIGGLRTIPGAGVYPLYDLTGGGEPRMVAVSCADLRAIRGLGQCAPGLRAVQVQDDSIFDDNPRFGDRTIADSSSPAYTGNPAALPLQTVLVKVNSPATLERVRTYLAVHAPPQVGGDAQNLPTPPRTFGETLQIRAERLTTFEKILYAAVALTLIVAGCSLAVSIGGSLVDRKRPFTLLRVSGTQAGVLARVVLIEAAVPLVAATVVAAGVAYGTAVTAVMRLTPAGTGVPLLGRDYYTIMGIGLAIAFGVITLTLPLLRRMTAPAAIRFE</sequence>
<comment type="caution">
    <text evidence="8">The sequence shown here is derived from an EMBL/GenBank/DDBJ whole genome shotgun (WGS) entry which is preliminary data.</text>
</comment>
<evidence type="ECO:0000256" key="1">
    <source>
        <dbReference type="ARBA" id="ARBA00004651"/>
    </source>
</evidence>
<keyword evidence="9" id="KW-1185">Reference proteome</keyword>
<feature type="transmembrane region" description="Helical" evidence="6">
    <location>
        <begin position="696"/>
        <end position="718"/>
    </location>
</feature>
<comment type="subcellular location">
    <subcellularLocation>
        <location evidence="1">Cell membrane</location>
        <topology evidence="1">Multi-pass membrane protein</topology>
    </subcellularLocation>
</comment>
<dbReference type="InterPro" id="IPR003838">
    <property type="entry name" value="ABC3_permease_C"/>
</dbReference>
<protein>
    <submittedName>
        <fullName evidence="8">FtsX-like permease family protein</fullName>
    </submittedName>
</protein>
<feature type="transmembrane region" description="Helical" evidence="6">
    <location>
        <begin position="285"/>
        <end position="306"/>
    </location>
</feature>
<evidence type="ECO:0000256" key="5">
    <source>
        <dbReference type="ARBA" id="ARBA00023136"/>
    </source>
</evidence>
<feature type="transmembrane region" description="Helical" evidence="6">
    <location>
        <begin position="244"/>
        <end position="265"/>
    </location>
</feature>
<dbReference type="EMBL" id="RPFW01000001">
    <property type="protein sequence ID" value="TVZ06836.1"/>
    <property type="molecule type" value="Genomic_DNA"/>
</dbReference>
<keyword evidence="3 6" id="KW-0812">Transmembrane</keyword>
<proteinExistence type="predicted"/>
<dbReference type="OrthoDB" id="4871813at2"/>
<dbReference type="Pfam" id="PF02687">
    <property type="entry name" value="FtsX"/>
    <property type="match status" value="2"/>
</dbReference>
<feature type="transmembrane region" description="Helical" evidence="6">
    <location>
        <begin position="20"/>
        <end position="44"/>
    </location>
</feature>
<gene>
    <name evidence="8" type="ORF">EAS64_05670</name>
</gene>
<evidence type="ECO:0000256" key="3">
    <source>
        <dbReference type="ARBA" id="ARBA00022692"/>
    </source>
</evidence>
<dbReference type="RefSeq" id="WP_145851592.1">
    <property type="nucleotide sequence ID" value="NZ_RPFW01000001.1"/>
</dbReference>
<organism evidence="8 9">
    <name type="scientific">Trebonia kvetii</name>
    <dbReference type="NCBI Taxonomy" id="2480626"/>
    <lineage>
        <taxon>Bacteria</taxon>
        <taxon>Bacillati</taxon>
        <taxon>Actinomycetota</taxon>
        <taxon>Actinomycetes</taxon>
        <taxon>Streptosporangiales</taxon>
        <taxon>Treboniaceae</taxon>
        <taxon>Trebonia</taxon>
    </lineage>
</organism>
<evidence type="ECO:0000313" key="8">
    <source>
        <dbReference type="EMBL" id="TVZ06836.1"/>
    </source>
</evidence>
<feature type="transmembrane region" description="Helical" evidence="6">
    <location>
        <begin position="405"/>
        <end position="426"/>
    </location>
</feature>
<name>A0A6P2C904_9ACTN</name>
<keyword evidence="5 6" id="KW-0472">Membrane</keyword>
<feature type="domain" description="ABC3 transporter permease C-terminal" evidence="7">
    <location>
        <begin position="608"/>
        <end position="723"/>
    </location>
</feature>
<evidence type="ECO:0000256" key="4">
    <source>
        <dbReference type="ARBA" id="ARBA00022989"/>
    </source>
</evidence>
<dbReference type="Proteomes" id="UP000460272">
    <property type="component" value="Unassembled WGS sequence"/>
</dbReference>
<evidence type="ECO:0000256" key="6">
    <source>
        <dbReference type="SAM" id="Phobius"/>
    </source>
</evidence>
<feature type="transmembrane region" description="Helical" evidence="6">
    <location>
        <begin position="647"/>
        <end position="676"/>
    </location>
</feature>